<keyword evidence="6 8" id="KW-1133">Transmembrane helix</keyword>
<evidence type="ECO:0000256" key="4">
    <source>
        <dbReference type="ARBA" id="ARBA00022475"/>
    </source>
</evidence>
<evidence type="ECO:0000256" key="8">
    <source>
        <dbReference type="RuleBase" id="RU361233"/>
    </source>
</evidence>
<dbReference type="InterPro" id="IPR006702">
    <property type="entry name" value="CASP_dom"/>
</dbReference>
<comment type="similarity">
    <text evidence="2 8">Belongs to the Casparian strip membrane proteins (CASP) family.</text>
</comment>
<dbReference type="EMBL" id="JBCGBO010000005">
    <property type="protein sequence ID" value="KAK9198594.1"/>
    <property type="molecule type" value="Genomic_DNA"/>
</dbReference>
<protein>
    <recommendedName>
        <fullName evidence="8">CASP-like protein</fullName>
    </recommendedName>
</protein>
<gene>
    <name evidence="10" type="ORF">WN944_013780</name>
</gene>
<evidence type="ECO:0000259" key="9">
    <source>
        <dbReference type="Pfam" id="PF04535"/>
    </source>
</evidence>
<dbReference type="PANTHER" id="PTHR33573">
    <property type="entry name" value="CASP-LIKE PROTEIN 4A4"/>
    <property type="match status" value="1"/>
</dbReference>
<dbReference type="PANTHER" id="PTHR33573:SF15">
    <property type="entry name" value="CASP-LIKE PROTEIN 4A4"/>
    <property type="match status" value="1"/>
</dbReference>
<evidence type="ECO:0000256" key="6">
    <source>
        <dbReference type="ARBA" id="ARBA00022989"/>
    </source>
</evidence>
<feature type="transmembrane region" description="Helical" evidence="8">
    <location>
        <begin position="68"/>
        <end position="86"/>
    </location>
</feature>
<name>A0AAP0M4N2_9ROSI</name>
<evidence type="ECO:0000256" key="2">
    <source>
        <dbReference type="ARBA" id="ARBA00007651"/>
    </source>
</evidence>
<comment type="subcellular location">
    <subcellularLocation>
        <location evidence="1 8">Cell membrane</location>
        <topology evidence="1 8">Multi-pass membrane protein</topology>
    </subcellularLocation>
</comment>
<evidence type="ECO:0000256" key="7">
    <source>
        <dbReference type="ARBA" id="ARBA00023136"/>
    </source>
</evidence>
<keyword evidence="7 8" id="KW-0472">Membrane</keyword>
<dbReference type="GO" id="GO:0005886">
    <property type="term" value="C:plasma membrane"/>
    <property type="evidence" value="ECO:0007669"/>
    <property type="project" value="UniProtKB-SubCell"/>
</dbReference>
<accession>A0AAP0M4N2</accession>
<evidence type="ECO:0000256" key="5">
    <source>
        <dbReference type="ARBA" id="ARBA00022692"/>
    </source>
</evidence>
<dbReference type="Pfam" id="PF04535">
    <property type="entry name" value="CASP_dom"/>
    <property type="match status" value="1"/>
</dbReference>
<feature type="domain" description="Casparian strip membrane protein" evidence="9">
    <location>
        <begin position="63"/>
        <end position="180"/>
    </location>
</feature>
<evidence type="ECO:0000313" key="11">
    <source>
        <dbReference type="Proteomes" id="UP001428341"/>
    </source>
</evidence>
<comment type="caution">
    <text evidence="10">The sequence shown here is derived from an EMBL/GenBank/DDBJ whole genome shotgun (WGS) entry which is preliminary data.</text>
</comment>
<keyword evidence="11" id="KW-1185">Reference proteome</keyword>
<keyword evidence="5 8" id="KW-0812">Transmembrane</keyword>
<dbReference type="AlphaFoldDB" id="A0AAP0M4N2"/>
<comment type="caution">
    <text evidence="8">Lacks conserved residue(s) required for the propagation of feature annotation.</text>
</comment>
<evidence type="ECO:0000313" key="10">
    <source>
        <dbReference type="EMBL" id="KAK9198594.1"/>
    </source>
</evidence>
<proteinExistence type="inferred from homology"/>
<keyword evidence="4 8" id="KW-1003">Cell membrane</keyword>
<reference evidence="10 11" key="1">
    <citation type="submission" date="2024-05" db="EMBL/GenBank/DDBJ databases">
        <title>Haplotype-resolved chromosome-level genome assembly of Huyou (Citrus changshanensis).</title>
        <authorList>
            <person name="Miao C."/>
            <person name="Chen W."/>
            <person name="Wu Y."/>
            <person name="Wang L."/>
            <person name="Zhao S."/>
            <person name="Grierson D."/>
            <person name="Xu C."/>
            <person name="Chen K."/>
        </authorList>
    </citation>
    <scope>NUCLEOTIDE SEQUENCE [LARGE SCALE GENOMIC DNA]</scope>
    <source>
        <strain evidence="10">01-14</strain>
        <tissue evidence="10">Leaf</tissue>
    </source>
</reference>
<sequence length="228" mass="24638">MKQERDVLVIACAPMASASPAAAAVSTVSPVIASSLTPQQTFPTPSPFSFSVASTRWSSRPSIHFSNLFLRFLALVFCFVSALSLAAPSPKNKGQQPSSFTGYPELVYSFTVDILAFAYSSFQLFKGICDIAHRGIIIPDKISDYISFILDQLMGYLLISSSSVAIPVIQDIDQMHSLWKAAIVSTCMSFATSSARESSGDASRCLCANRRVCILSETALLQKANNKK</sequence>
<dbReference type="Proteomes" id="UP001428341">
    <property type="component" value="Unassembled WGS sequence"/>
</dbReference>
<evidence type="ECO:0000256" key="1">
    <source>
        <dbReference type="ARBA" id="ARBA00004651"/>
    </source>
</evidence>
<evidence type="ECO:0000256" key="3">
    <source>
        <dbReference type="ARBA" id="ARBA00011489"/>
    </source>
</evidence>
<organism evidence="10 11">
    <name type="scientific">Citrus x changshan-huyou</name>
    <dbReference type="NCBI Taxonomy" id="2935761"/>
    <lineage>
        <taxon>Eukaryota</taxon>
        <taxon>Viridiplantae</taxon>
        <taxon>Streptophyta</taxon>
        <taxon>Embryophyta</taxon>
        <taxon>Tracheophyta</taxon>
        <taxon>Spermatophyta</taxon>
        <taxon>Magnoliopsida</taxon>
        <taxon>eudicotyledons</taxon>
        <taxon>Gunneridae</taxon>
        <taxon>Pentapetalae</taxon>
        <taxon>rosids</taxon>
        <taxon>malvids</taxon>
        <taxon>Sapindales</taxon>
        <taxon>Rutaceae</taxon>
        <taxon>Aurantioideae</taxon>
        <taxon>Citrus</taxon>
    </lineage>
</organism>
<comment type="subunit">
    <text evidence="3 8">Homodimer and heterodimers.</text>
</comment>